<gene>
    <name evidence="2" type="ORF">BN990_03178</name>
</gene>
<dbReference type="Proteomes" id="UP000028875">
    <property type="component" value="Unassembled WGS sequence"/>
</dbReference>
<dbReference type="InterPro" id="IPR011009">
    <property type="entry name" value="Kinase-like_dom_sf"/>
</dbReference>
<dbReference type="GO" id="GO:0004674">
    <property type="term" value="F:protein serine/threonine kinase activity"/>
    <property type="evidence" value="ECO:0007669"/>
    <property type="project" value="UniProtKB-KW"/>
</dbReference>
<keyword evidence="2" id="KW-0723">Serine/threonine-protein kinase</keyword>
<keyword evidence="2" id="KW-0808">Transferase</keyword>
<dbReference type="OrthoDB" id="2706791at2"/>
<proteinExistence type="predicted"/>
<dbReference type="AlphaFoldDB" id="A0A024QF63"/>
<evidence type="ECO:0000259" key="1">
    <source>
        <dbReference type="Pfam" id="PF01636"/>
    </source>
</evidence>
<dbReference type="SUPFAM" id="SSF56112">
    <property type="entry name" value="Protein kinase-like (PK-like)"/>
    <property type="match status" value="1"/>
</dbReference>
<dbReference type="Gene3D" id="3.90.1200.10">
    <property type="match status" value="1"/>
</dbReference>
<dbReference type="EMBL" id="CCDP010000002">
    <property type="protein sequence ID" value="CDQ40845.1"/>
    <property type="molecule type" value="Genomic_DNA"/>
</dbReference>
<organism evidence="2 3">
    <name type="scientific">Virgibacillus massiliensis</name>
    <dbReference type="NCBI Taxonomy" id="1462526"/>
    <lineage>
        <taxon>Bacteria</taxon>
        <taxon>Bacillati</taxon>
        <taxon>Bacillota</taxon>
        <taxon>Bacilli</taxon>
        <taxon>Bacillales</taxon>
        <taxon>Bacillaceae</taxon>
        <taxon>Virgibacillus</taxon>
    </lineage>
</organism>
<dbReference type="Pfam" id="PF01636">
    <property type="entry name" value="APH"/>
    <property type="match status" value="1"/>
</dbReference>
<dbReference type="eggNOG" id="COG2334">
    <property type="taxonomic scope" value="Bacteria"/>
</dbReference>
<dbReference type="InterPro" id="IPR002575">
    <property type="entry name" value="Aminoglycoside_PTrfase"/>
</dbReference>
<reference evidence="3" key="2">
    <citation type="submission" date="2014-05" db="EMBL/GenBank/DDBJ databases">
        <title>Draft genome sequence of Virgibacillus massiliensis Vm-5.</title>
        <authorList>
            <person name="Khelaifia S."/>
            <person name="Croce O."/>
            <person name="Lagier J.C."/>
            <person name="Raoult D."/>
        </authorList>
    </citation>
    <scope>NUCLEOTIDE SEQUENCE [LARGE SCALE GENOMIC DNA]</scope>
    <source>
        <strain evidence="3">Vm-5</strain>
    </source>
</reference>
<comment type="caution">
    <text evidence="2">The sequence shown here is derived from an EMBL/GenBank/DDBJ whole genome shotgun (WGS) entry which is preliminary data.</text>
</comment>
<dbReference type="Gene3D" id="3.30.200.20">
    <property type="entry name" value="Phosphorylase Kinase, domain 1"/>
    <property type="match status" value="1"/>
</dbReference>
<evidence type="ECO:0000313" key="2">
    <source>
        <dbReference type="EMBL" id="CDQ40845.1"/>
    </source>
</evidence>
<keyword evidence="2" id="KW-0418">Kinase</keyword>
<dbReference type="RefSeq" id="WP_021292011.1">
    <property type="nucleotide sequence ID" value="NZ_BNER01000006.1"/>
</dbReference>
<keyword evidence="3" id="KW-1185">Reference proteome</keyword>
<sequence length="315" mass="37200">MNSSKIMKHFGIKTDEAPISIYPFSPVYKVQHTTGNIIIKRTQQPLEKAKRLMKYLLHLRKNKIDIVTPVVLDRENPIEMEDACYVAYPFIEGEGYIASEKSIKEAGRLLGSIHRLSESTNTYQLPEYNVYDFTIEEVEESMAAIRRYAMPYKEDVQVPKLRKRLLKVVGQQDEIKHAKLPHVATPHDYKANNLVYTPEPFLIDPDNATWIPRIFDLALVLLLFHNELETAPDRTFTPDEWYIFMDGYTEYVRLTMEEKHFWKKAVEHVFLDEVMWLMAEVPEDWKSPSQRNLFQSIVHLLFHIENYFMLRTNTW</sequence>
<accession>A0A024QF63</accession>
<evidence type="ECO:0000313" key="3">
    <source>
        <dbReference type="Proteomes" id="UP000028875"/>
    </source>
</evidence>
<name>A0A024QF63_9BACI</name>
<dbReference type="STRING" id="1462526.BN990_03178"/>
<reference evidence="2 3" key="1">
    <citation type="submission" date="2014-03" db="EMBL/GenBank/DDBJ databases">
        <authorList>
            <person name="Urmite Genomes U."/>
        </authorList>
    </citation>
    <scope>NUCLEOTIDE SEQUENCE [LARGE SCALE GENOMIC DNA]</scope>
    <source>
        <strain evidence="2 3">Vm-5</strain>
    </source>
</reference>
<protein>
    <submittedName>
        <fullName evidence="2">Serine/threonine protein kinase</fullName>
    </submittedName>
</protein>
<feature type="domain" description="Aminoglycoside phosphotransferase" evidence="1">
    <location>
        <begin position="26"/>
        <end position="234"/>
    </location>
</feature>